<dbReference type="Pfam" id="PF01397">
    <property type="entry name" value="Terpene_synth"/>
    <property type="match status" value="1"/>
</dbReference>
<dbReference type="Pfam" id="PF03936">
    <property type="entry name" value="Terpene_synth_C"/>
    <property type="match status" value="1"/>
</dbReference>
<dbReference type="Gene3D" id="1.50.10.130">
    <property type="entry name" value="Terpene synthase, N-terminal domain"/>
    <property type="match status" value="1"/>
</dbReference>
<keyword evidence="2" id="KW-0479">Metal-binding</keyword>
<dbReference type="InterPro" id="IPR050148">
    <property type="entry name" value="Terpene_synthase-like"/>
</dbReference>
<dbReference type="SUPFAM" id="SSF48576">
    <property type="entry name" value="Terpenoid synthases"/>
    <property type="match status" value="1"/>
</dbReference>
<dbReference type="InterPro" id="IPR008930">
    <property type="entry name" value="Terpenoid_cyclase/PrenylTrfase"/>
</dbReference>
<sequence length="237" mass="26763">MCLNVRSEMLLLIDDVQRLGLQHRFEKDIRTALDRYVSLGGCIANKDGILFTTSLGFRLIRQHGFDVSQGSSGRRLGGALKPTGQANGTLLLDGGDGLRPSVQRLPERWDVNAVSNLPHYMKLCFLALINTVHEMAYEALKEHGENIIPYLKKAWADLCKTFLQEAKWTHNKITPMFAEYLDNGWVSESGVLILIHAYFLCSPNITYEALGSLEKFHDLLKQLLTARIPHYTYQNGD</sequence>
<evidence type="ECO:0000313" key="6">
    <source>
        <dbReference type="EMBL" id="PKI46421.1"/>
    </source>
</evidence>
<dbReference type="InterPro" id="IPR005630">
    <property type="entry name" value="Terpene_synthase_metal-bd"/>
</dbReference>
<evidence type="ECO:0000313" key="7">
    <source>
        <dbReference type="Proteomes" id="UP000233551"/>
    </source>
</evidence>
<dbReference type="GO" id="GO:0010333">
    <property type="term" value="F:terpene synthase activity"/>
    <property type="evidence" value="ECO:0007669"/>
    <property type="project" value="InterPro"/>
</dbReference>
<dbReference type="PANTHER" id="PTHR31225:SF252">
    <property type="entry name" value="TERPENE SYNTHASE 12-RELATED"/>
    <property type="match status" value="1"/>
</dbReference>
<organism evidence="6 7">
    <name type="scientific">Punica granatum</name>
    <name type="common">Pomegranate</name>
    <dbReference type="NCBI Taxonomy" id="22663"/>
    <lineage>
        <taxon>Eukaryota</taxon>
        <taxon>Viridiplantae</taxon>
        <taxon>Streptophyta</taxon>
        <taxon>Embryophyta</taxon>
        <taxon>Tracheophyta</taxon>
        <taxon>Spermatophyta</taxon>
        <taxon>Magnoliopsida</taxon>
        <taxon>eudicotyledons</taxon>
        <taxon>Gunneridae</taxon>
        <taxon>Pentapetalae</taxon>
        <taxon>rosids</taxon>
        <taxon>malvids</taxon>
        <taxon>Myrtales</taxon>
        <taxon>Lythraceae</taxon>
        <taxon>Punica</taxon>
    </lineage>
</organism>
<gene>
    <name evidence="6" type="ORF">CRG98_033197</name>
</gene>
<dbReference type="InterPro" id="IPR036965">
    <property type="entry name" value="Terpene_synth_N_sf"/>
</dbReference>
<keyword evidence="3" id="KW-0460">Magnesium</keyword>
<evidence type="ECO:0000256" key="1">
    <source>
        <dbReference type="ARBA" id="ARBA00001946"/>
    </source>
</evidence>
<dbReference type="InterPro" id="IPR001906">
    <property type="entry name" value="Terpene_synth_N"/>
</dbReference>
<reference evidence="6 7" key="1">
    <citation type="submission" date="2017-11" db="EMBL/GenBank/DDBJ databases">
        <title>De-novo sequencing of pomegranate (Punica granatum L.) genome.</title>
        <authorList>
            <person name="Akparov Z."/>
            <person name="Amiraslanov A."/>
            <person name="Hajiyeva S."/>
            <person name="Abbasov M."/>
            <person name="Kaur K."/>
            <person name="Hamwieh A."/>
            <person name="Solovyev V."/>
            <person name="Salamov A."/>
            <person name="Braich B."/>
            <person name="Kosarev P."/>
            <person name="Mahmoud A."/>
            <person name="Hajiyev E."/>
            <person name="Babayeva S."/>
            <person name="Izzatullayeva V."/>
            <person name="Mammadov A."/>
            <person name="Mammadov A."/>
            <person name="Sharifova S."/>
            <person name="Ojaghi J."/>
            <person name="Eynullazada K."/>
            <person name="Bayramov B."/>
            <person name="Abdulazimova A."/>
            <person name="Shahmuradov I."/>
        </authorList>
    </citation>
    <scope>NUCLEOTIDE SEQUENCE [LARGE SCALE GENOMIC DNA]</scope>
    <source>
        <strain evidence="7">cv. AG2017</strain>
        <tissue evidence="6">Leaf</tissue>
    </source>
</reference>
<dbReference type="SUPFAM" id="SSF48239">
    <property type="entry name" value="Terpenoid cyclases/Protein prenyltransferases"/>
    <property type="match status" value="1"/>
</dbReference>
<dbReference type="GO" id="GO:0016114">
    <property type="term" value="P:terpenoid biosynthetic process"/>
    <property type="evidence" value="ECO:0007669"/>
    <property type="project" value="InterPro"/>
</dbReference>
<evidence type="ECO:0000256" key="3">
    <source>
        <dbReference type="ARBA" id="ARBA00022842"/>
    </source>
</evidence>
<dbReference type="Proteomes" id="UP000233551">
    <property type="component" value="Unassembled WGS sequence"/>
</dbReference>
<dbReference type="PANTHER" id="PTHR31225">
    <property type="entry name" value="OS04G0344100 PROTEIN-RELATED"/>
    <property type="match status" value="1"/>
</dbReference>
<comment type="caution">
    <text evidence="6">The sequence shown here is derived from an EMBL/GenBank/DDBJ whole genome shotgun (WGS) entry which is preliminary data.</text>
</comment>
<dbReference type="STRING" id="22663.A0A2I0IQZ7"/>
<evidence type="ECO:0000259" key="4">
    <source>
        <dbReference type="Pfam" id="PF01397"/>
    </source>
</evidence>
<dbReference type="Gene3D" id="1.10.600.10">
    <property type="entry name" value="Farnesyl Diphosphate Synthase"/>
    <property type="match status" value="1"/>
</dbReference>
<name>A0A2I0IQZ7_PUNGR</name>
<keyword evidence="7" id="KW-1185">Reference proteome</keyword>
<proteinExistence type="predicted"/>
<dbReference type="GO" id="GO:0000287">
    <property type="term" value="F:magnesium ion binding"/>
    <property type="evidence" value="ECO:0007669"/>
    <property type="project" value="InterPro"/>
</dbReference>
<dbReference type="EMBL" id="PGOL01002625">
    <property type="protein sequence ID" value="PKI46421.1"/>
    <property type="molecule type" value="Genomic_DNA"/>
</dbReference>
<comment type="cofactor">
    <cofactor evidence="1">
        <name>Mg(2+)</name>
        <dbReference type="ChEBI" id="CHEBI:18420"/>
    </cofactor>
</comment>
<feature type="domain" description="Terpene synthase metal-binding" evidence="5">
    <location>
        <begin position="107"/>
        <end position="223"/>
    </location>
</feature>
<evidence type="ECO:0000259" key="5">
    <source>
        <dbReference type="Pfam" id="PF03936"/>
    </source>
</evidence>
<dbReference type="AlphaFoldDB" id="A0A2I0IQZ7"/>
<feature type="domain" description="Terpene synthase N-terminal" evidence="4">
    <location>
        <begin position="7"/>
        <end position="69"/>
    </location>
</feature>
<evidence type="ECO:0008006" key="8">
    <source>
        <dbReference type="Google" id="ProtNLM"/>
    </source>
</evidence>
<accession>A0A2I0IQZ7</accession>
<protein>
    <recommendedName>
        <fullName evidence="8">Terpene synthase N-terminal domain-containing protein</fullName>
    </recommendedName>
</protein>
<dbReference type="InterPro" id="IPR008949">
    <property type="entry name" value="Isoprenoid_synthase_dom_sf"/>
</dbReference>
<evidence type="ECO:0000256" key="2">
    <source>
        <dbReference type="ARBA" id="ARBA00022723"/>
    </source>
</evidence>